<reference evidence="1" key="1">
    <citation type="submission" date="2018-05" db="EMBL/GenBank/DDBJ databases">
        <authorList>
            <person name="Lanie J.A."/>
            <person name="Ng W.-L."/>
            <person name="Kazmierczak K.M."/>
            <person name="Andrzejewski T.M."/>
            <person name="Davidsen T.M."/>
            <person name="Wayne K.J."/>
            <person name="Tettelin H."/>
            <person name="Glass J.I."/>
            <person name="Rusch D."/>
            <person name="Podicherti R."/>
            <person name="Tsui H.-C.T."/>
            <person name="Winkler M.E."/>
        </authorList>
    </citation>
    <scope>NUCLEOTIDE SEQUENCE</scope>
</reference>
<dbReference type="EMBL" id="UINC01153700">
    <property type="protein sequence ID" value="SVD48558.1"/>
    <property type="molecule type" value="Genomic_DNA"/>
</dbReference>
<sequence>MKITRSQLKEIIREELIAINEKTIKTKEGTKVEFTRSGGYELVRIYGRKGYIDVYGRKEIQTFVKALAKGFKIV</sequence>
<organism evidence="1">
    <name type="scientific">marine metagenome</name>
    <dbReference type="NCBI Taxonomy" id="408172"/>
    <lineage>
        <taxon>unclassified sequences</taxon>
        <taxon>metagenomes</taxon>
        <taxon>ecological metagenomes</taxon>
    </lineage>
</organism>
<proteinExistence type="predicted"/>
<protein>
    <submittedName>
        <fullName evidence="1">Uncharacterized protein</fullName>
    </submittedName>
</protein>
<name>A0A382VRP6_9ZZZZ</name>
<dbReference type="AlphaFoldDB" id="A0A382VRP6"/>
<evidence type="ECO:0000313" key="1">
    <source>
        <dbReference type="EMBL" id="SVD48558.1"/>
    </source>
</evidence>
<accession>A0A382VRP6</accession>
<gene>
    <name evidence="1" type="ORF">METZ01_LOCUS401412</name>
</gene>